<dbReference type="PROSITE" id="PS50926">
    <property type="entry name" value="TRAM"/>
    <property type="match status" value="1"/>
</dbReference>
<dbReference type="SUPFAM" id="SSF50249">
    <property type="entry name" value="Nucleic acid-binding proteins"/>
    <property type="match status" value="1"/>
</dbReference>
<comment type="similarity">
    <text evidence="4">Belongs to the class I-like SAM-binding methyltransferase superfamily. RNA M5U methyltransferase family.</text>
</comment>
<dbReference type="PANTHER" id="PTHR11061">
    <property type="entry name" value="RNA M5U METHYLTRANSFERASE"/>
    <property type="match status" value="1"/>
</dbReference>
<evidence type="ECO:0000313" key="8">
    <source>
        <dbReference type="Proteomes" id="UP000008544"/>
    </source>
</evidence>
<dbReference type="Gene3D" id="2.40.50.140">
    <property type="entry name" value="Nucleic acid-binding proteins"/>
    <property type="match status" value="1"/>
</dbReference>
<dbReference type="InterPro" id="IPR010280">
    <property type="entry name" value="U5_MeTrfase_fam"/>
</dbReference>
<dbReference type="GO" id="GO:0070041">
    <property type="term" value="F:rRNA (uridine-C5-)-methyltransferase activity"/>
    <property type="evidence" value="ECO:0007669"/>
    <property type="project" value="UniProtKB-ARBA"/>
</dbReference>
<dbReference type="SUPFAM" id="SSF53335">
    <property type="entry name" value="S-adenosyl-L-methionine-dependent methyltransferases"/>
    <property type="match status" value="1"/>
</dbReference>
<dbReference type="FunFam" id="2.40.50.140:FF:000097">
    <property type="entry name" value="23S rRNA (uracil(1939)-C(5))-methyltransferase RlmD"/>
    <property type="match status" value="1"/>
</dbReference>
<feature type="domain" description="TRAM" evidence="6">
    <location>
        <begin position="6"/>
        <end position="64"/>
    </location>
</feature>
<gene>
    <name evidence="7" type="ordered locus">Daud_0535</name>
</gene>
<evidence type="ECO:0000256" key="3">
    <source>
        <dbReference type="ARBA" id="ARBA00022691"/>
    </source>
</evidence>
<reference evidence="8" key="1">
    <citation type="submission" date="2007-10" db="EMBL/GenBank/DDBJ databases">
        <title>Complete sequence of chromosome of Desulforudis audaxviator MP104C.</title>
        <authorList>
            <person name="Copeland A."/>
            <person name="Lucas S."/>
            <person name="Lapidus A."/>
            <person name="Barry K."/>
            <person name="Glavina del Rio T."/>
            <person name="Dalin E."/>
            <person name="Tice H."/>
            <person name="Bruce D."/>
            <person name="Pitluck S."/>
            <person name="Lowry S.R."/>
            <person name="Larimer F."/>
            <person name="Land M.L."/>
            <person name="Hauser L."/>
            <person name="Kyrpides N."/>
            <person name="Ivanova N.N."/>
            <person name="Richardson P."/>
        </authorList>
    </citation>
    <scope>NUCLEOTIDE SEQUENCE [LARGE SCALE GENOMIC DNA]</scope>
    <source>
        <strain evidence="8">MP104C</strain>
    </source>
</reference>
<dbReference type="Pfam" id="PF05958">
    <property type="entry name" value="tRNA_U5-meth_tr"/>
    <property type="match status" value="1"/>
</dbReference>
<evidence type="ECO:0000256" key="4">
    <source>
        <dbReference type="PROSITE-ProRule" id="PRU01024"/>
    </source>
</evidence>
<feature type="binding site" evidence="4">
    <location>
        <position position="323"/>
    </location>
    <ligand>
        <name>S-adenosyl-L-methionine</name>
        <dbReference type="ChEBI" id="CHEBI:59789"/>
    </ligand>
</feature>
<dbReference type="AlphaFoldDB" id="B1I245"/>
<feature type="binding site" evidence="4">
    <location>
        <position position="294"/>
    </location>
    <ligand>
        <name>S-adenosyl-L-methionine</name>
        <dbReference type="ChEBI" id="CHEBI:59789"/>
    </ligand>
</feature>
<dbReference type="FunFam" id="3.40.50.150:FF:000009">
    <property type="entry name" value="23S rRNA (Uracil(1939)-C(5))-methyltransferase RlmD"/>
    <property type="match status" value="1"/>
</dbReference>
<dbReference type="STRING" id="477974.Daud_0535"/>
<keyword evidence="3 4" id="KW-0949">S-adenosyl-L-methionine</keyword>
<dbReference type="Gene3D" id="3.40.50.150">
    <property type="entry name" value="Vaccinia Virus protein VP39"/>
    <property type="match status" value="1"/>
</dbReference>
<dbReference type="NCBIfam" id="TIGR00479">
    <property type="entry name" value="rumA"/>
    <property type="match status" value="1"/>
</dbReference>
<evidence type="ECO:0000256" key="1">
    <source>
        <dbReference type="ARBA" id="ARBA00022603"/>
    </source>
</evidence>
<dbReference type="InterPro" id="IPR002792">
    <property type="entry name" value="TRAM_dom"/>
</dbReference>
<dbReference type="Pfam" id="PF01938">
    <property type="entry name" value="TRAM"/>
    <property type="match status" value="1"/>
</dbReference>
<dbReference type="GO" id="GO:0070475">
    <property type="term" value="P:rRNA base methylation"/>
    <property type="evidence" value="ECO:0007669"/>
    <property type="project" value="TreeGrafter"/>
</dbReference>
<evidence type="ECO:0000313" key="7">
    <source>
        <dbReference type="EMBL" id="ACA59076.1"/>
    </source>
</evidence>
<reference evidence="7 8" key="2">
    <citation type="journal article" date="2008" name="Science">
        <title>Environmental genomics reveals a single-species ecosystem deep within Earth.</title>
        <authorList>
            <person name="Chivian D."/>
            <person name="Brodie E.L."/>
            <person name="Alm E.J."/>
            <person name="Culley D.E."/>
            <person name="Dehal P.S."/>
            <person name="Desantis T.Z."/>
            <person name="Gihring T.M."/>
            <person name="Lapidus A."/>
            <person name="Lin L.H."/>
            <person name="Lowry S.R."/>
            <person name="Moser D.P."/>
            <person name="Richardson P.M."/>
            <person name="Southam G."/>
            <person name="Wanger G."/>
            <person name="Pratt L.M."/>
            <person name="Andersen G.L."/>
            <person name="Hazen T.C."/>
            <person name="Brockman F.J."/>
            <person name="Arkin A.P."/>
            <person name="Onstott T.C."/>
        </authorList>
    </citation>
    <scope>NUCLEOTIDE SEQUENCE [LARGE SCALE GENOMIC DNA]</scope>
    <source>
        <strain evidence="7 8">MP104C</strain>
    </source>
</reference>
<dbReference type="PANTHER" id="PTHR11061:SF30">
    <property type="entry name" value="TRNA (URACIL(54)-C(5))-METHYLTRANSFERASE"/>
    <property type="match status" value="1"/>
</dbReference>
<feature type="active site" evidence="5">
    <location>
        <position position="419"/>
    </location>
</feature>
<dbReference type="KEGG" id="dau:Daud_0535"/>
<dbReference type="CDD" id="cd02440">
    <property type="entry name" value="AdoMet_MTases"/>
    <property type="match status" value="1"/>
</dbReference>
<dbReference type="EMBL" id="CP000860">
    <property type="protein sequence ID" value="ACA59076.1"/>
    <property type="molecule type" value="Genomic_DNA"/>
</dbReference>
<feature type="active site" description="Nucleophile" evidence="4">
    <location>
        <position position="419"/>
    </location>
</feature>
<keyword evidence="1 4" id="KW-0489">Methyltransferase</keyword>
<dbReference type="eggNOG" id="COG2265">
    <property type="taxonomic scope" value="Bacteria"/>
</dbReference>
<evidence type="ECO:0000259" key="6">
    <source>
        <dbReference type="PROSITE" id="PS50926"/>
    </source>
</evidence>
<feature type="binding site" evidence="4">
    <location>
        <position position="344"/>
    </location>
    <ligand>
        <name>S-adenosyl-L-methionine</name>
        <dbReference type="ChEBI" id="CHEBI:59789"/>
    </ligand>
</feature>
<keyword evidence="2 4" id="KW-0808">Transferase</keyword>
<evidence type="ECO:0000256" key="5">
    <source>
        <dbReference type="PROSITE-ProRule" id="PRU10015"/>
    </source>
</evidence>
<dbReference type="PROSITE" id="PS01231">
    <property type="entry name" value="TRMA_2"/>
    <property type="match status" value="1"/>
</dbReference>
<dbReference type="Proteomes" id="UP000008544">
    <property type="component" value="Chromosome"/>
</dbReference>
<dbReference type="Gene3D" id="2.40.50.1070">
    <property type="match status" value="1"/>
</dbReference>
<dbReference type="InterPro" id="IPR030390">
    <property type="entry name" value="MeTrfase_TrmA_AS"/>
</dbReference>
<dbReference type="InterPro" id="IPR012340">
    <property type="entry name" value="NA-bd_OB-fold"/>
</dbReference>
<protein>
    <submittedName>
        <fullName evidence="7">RNA methyltransferase, TrmA family</fullName>
    </submittedName>
</protein>
<dbReference type="PROSITE" id="PS51687">
    <property type="entry name" value="SAM_MT_RNA_M5U"/>
    <property type="match status" value="1"/>
</dbReference>
<feature type="binding site" evidence="4">
    <location>
        <position position="392"/>
    </location>
    <ligand>
        <name>S-adenosyl-L-methionine</name>
        <dbReference type="ChEBI" id="CHEBI:59789"/>
    </ligand>
</feature>
<dbReference type="RefSeq" id="WP_012301665.1">
    <property type="nucleotide sequence ID" value="NC_010424.1"/>
</dbReference>
<organism evidence="7 8">
    <name type="scientific">Desulforudis audaxviator (strain MP104C)</name>
    <dbReference type="NCBI Taxonomy" id="477974"/>
    <lineage>
        <taxon>Bacteria</taxon>
        <taxon>Bacillati</taxon>
        <taxon>Bacillota</taxon>
        <taxon>Clostridia</taxon>
        <taxon>Thermoanaerobacterales</taxon>
        <taxon>Candidatus Desulforudaceae</taxon>
        <taxon>Candidatus Desulforudis</taxon>
    </lineage>
</organism>
<dbReference type="HOGENOM" id="CLU_014689_7_0_9"/>
<sequence length="465" mass="50811">MSTVDGLNVGDRAEIEITGLSHVGEGVGRRQGLVMFVPLVVPGERVRVEITAVGRTFARGRLVEVLERSRTRVEPGCALFGDCGGCHLLHIDYPEQLRWKTVQVRDALTRLGGLGEVPVANTLGMNEPRHYRNKAHFHVSRDSGRLALGFLARGSHRVTCFVDADGGSGCLLVQRDLLRVAARAAALLESLRVPLYDWETQRGYLRNLLLRRAAATGEIMLVLVTGRQNWPGEREFAERLTAEEPGVVSVIRNVNALETRELLGPENRVRAGEPAITEHLGGLKFRIGPASFFQVNPEQAEKTYEIARLFAGLTGKETVVDAYSGIGTIALFLASRAKSVIGFEALPAAVADAQENALRNGIKNVRFEQGAVEDLLPEWAARGRRVDVAVLDPPRRGCGPAALEALGRLRPRRVVYVSCAPATLARDLGRLAELGFDVVKVQPVDMFPQTSHIECVVSLTRKHSP</sequence>
<dbReference type="InterPro" id="IPR030391">
    <property type="entry name" value="MeTrfase_TrmA_CS"/>
</dbReference>
<keyword evidence="8" id="KW-1185">Reference proteome</keyword>
<proteinExistence type="inferred from homology"/>
<dbReference type="OrthoDB" id="9804590at2"/>
<name>B1I245_DESAP</name>
<evidence type="ECO:0000256" key="2">
    <source>
        <dbReference type="ARBA" id="ARBA00022679"/>
    </source>
</evidence>
<dbReference type="PROSITE" id="PS01230">
    <property type="entry name" value="TRMA_1"/>
    <property type="match status" value="1"/>
</dbReference>
<accession>B1I245</accession>
<dbReference type="InterPro" id="IPR029063">
    <property type="entry name" value="SAM-dependent_MTases_sf"/>
</dbReference>